<evidence type="ECO:0000313" key="1">
    <source>
        <dbReference type="EMBL" id="ETD05730.1"/>
    </source>
</evidence>
<evidence type="ECO:0000313" key="2">
    <source>
        <dbReference type="Proteomes" id="UP000018692"/>
    </source>
</evidence>
<dbReference type="Proteomes" id="UP000018692">
    <property type="component" value="Unassembled WGS sequence"/>
</dbReference>
<organism evidence="1 2">
    <name type="scientific">Lactococcus garvieae TRF1</name>
    <dbReference type="NCBI Taxonomy" id="1380772"/>
    <lineage>
        <taxon>Bacteria</taxon>
        <taxon>Bacillati</taxon>
        <taxon>Bacillota</taxon>
        <taxon>Bacilli</taxon>
        <taxon>Lactobacillales</taxon>
        <taxon>Streptococcaceae</taxon>
        <taxon>Lactococcus</taxon>
    </lineage>
</organism>
<protein>
    <submittedName>
        <fullName evidence="1">Uncharacterized protein</fullName>
    </submittedName>
</protein>
<sequence length="107" mass="12486">MSHCHDINCFELVTVTASSEAVAEELFSKFEKGTIQPKLSIPKWVANIFDKFLEDDYDWYDFEMAFVGCDNEELERNFFAWTNTEKAKELTLAYLNPLTRIFVEIEG</sequence>
<name>V8ASZ9_9LACT</name>
<accession>V8ASZ9</accession>
<dbReference type="AlphaFoldDB" id="V8ASZ9"/>
<dbReference type="EMBL" id="AVFE01000002">
    <property type="protein sequence ID" value="ETD05730.1"/>
    <property type="molecule type" value="Genomic_DNA"/>
</dbReference>
<gene>
    <name evidence="1" type="ORF">N568_0101255</name>
</gene>
<reference evidence="1 2" key="1">
    <citation type="submission" date="2013-07" db="EMBL/GenBank/DDBJ databases">
        <title>Isolation of Lactococcus garvieae strain TRF1 from the fecal material of a timber rattlesnake.</title>
        <authorList>
            <person name="McLaughlin R.W."/>
            <person name="Cochran P.A."/>
            <person name="Dowd S.E."/>
        </authorList>
    </citation>
    <scope>NUCLEOTIDE SEQUENCE [LARGE SCALE GENOMIC DNA]</scope>
    <source>
        <strain evidence="1 2">TRF1</strain>
    </source>
</reference>
<proteinExistence type="predicted"/>
<comment type="caution">
    <text evidence="1">The sequence shown here is derived from an EMBL/GenBank/DDBJ whole genome shotgun (WGS) entry which is preliminary data.</text>
</comment>